<name>A0ABD1EAS7_HYPHA</name>
<feature type="compositionally biased region" description="Polar residues" evidence="1">
    <location>
        <begin position="1"/>
        <end position="12"/>
    </location>
</feature>
<feature type="region of interest" description="Disordered" evidence="1">
    <location>
        <begin position="58"/>
        <end position="103"/>
    </location>
</feature>
<evidence type="ECO:0000256" key="1">
    <source>
        <dbReference type="SAM" id="MobiDB-lite"/>
    </source>
</evidence>
<feature type="region of interest" description="Disordered" evidence="1">
    <location>
        <begin position="1"/>
        <end position="38"/>
    </location>
</feature>
<evidence type="ECO:0000313" key="2">
    <source>
        <dbReference type="EMBL" id="KAL1491772.1"/>
    </source>
</evidence>
<proteinExistence type="predicted"/>
<dbReference type="EMBL" id="JBDJPC010000009">
    <property type="protein sequence ID" value="KAL1491772.1"/>
    <property type="molecule type" value="Genomic_DNA"/>
</dbReference>
<sequence length="635" mass="69907">MNLTSTNATSVNRGLKTMHPQGNSAPVSQQQPHIPQSLANMPTNTNMAHNYTTQHNYALSSSTGSFSSSQDQQAPPSNHPVSNPIFNTQKTSNVLSNSQPHSESVQATVVNVSVTQKAEIVDKTQTNGTESQSAIESAQNLVSKPHISSQNSQETPNQDTKPETVKTGISESAAILQKSDLSPSKLNQEVPGKKSETTVSENSQLINENNDGKIAKKKSEPTMTKLDNDDDEQDLKIEEQDELKSSEDKNGTEKELPLKNEGVKFSPVSLVKEDREMTEVKTPTTKTGVRKTKTTPILENIEPVPGPSRIKRPRIRTQHYQSPLPEMEFASKISSSSLKNNDEKLMVFYKNEFLAVRNADGGFYLCQAVQNIYKSSSKIKIRWLSQTKVEEKGEIYTPDFYDLIDFDCILTNLSLSRAEKGKFRLPISEKTRTESILNRSLAAEKGEEISSPSLTEEHPDGLDLSLYREEDQLKKRKSRKRPRKSPTTMETSPPKRSKSGAQSKAHNQATTMSQAKKTLKRSAPTSNKRTVAPPEPKPSTSHSRSSIKVNRTKANNKASTSGIKSSSVDQKKAVVLARIGKVQGGGSKAKSNAKNGKSGNKSQKSSAQQQQQQPTKMEKNGSTKSSTKSRKSTRK</sequence>
<keyword evidence="3" id="KW-1185">Reference proteome</keyword>
<feature type="compositionally biased region" description="Low complexity" evidence="1">
    <location>
        <begin position="588"/>
        <end position="613"/>
    </location>
</feature>
<feature type="region of interest" description="Disordered" evidence="1">
    <location>
        <begin position="443"/>
        <end position="635"/>
    </location>
</feature>
<feature type="compositionally biased region" description="Polar residues" evidence="1">
    <location>
        <begin position="70"/>
        <end position="103"/>
    </location>
</feature>
<feature type="compositionally biased region" description="Polar residues" evidence="1">
    <location>
        <begin position="538"/>
        <end position="568"/>
    </location>
</feature>
<comment type="caution">
    <text evidence="2">The sequence shown here is derived from an EMBL/GenBank/DDBJ whole genome shotgun (WGS) entry which is preliminary data.</text>
</comment>
<evidence type="ECO:0000313" key="3">
    <source>
        <dbReference type="Proteomes" id="UP001566132"/>
    </source>
</evidence>
<feature type="compositionally biased region" description="Polar residues" evidence="1">
    <location>
        <begin position="197"/>
        <end position="209"/>
    </location>
</feature>
<protein>
    <submittedName>
        <fullName evidence="2">Uncharacterized protein</fullName>
    </submittedName>
</protein>
<organism evidence="2 3">
    <name type="scientific">Hypothenemus hampei</name>
    <name type="common">Coffee berry borer</name>
    <dbReference type="NCBI Taxonomy" id="57062"/>
    <lineage>
        <taxon>Eukaryota</taxon>
        <taxon>Metazoa</taxon>
        <taxon>Ecdysozoa</taxon>
        <taxon>Arthropoda</taxon>
        <taxon>Hexapoda</taxon>
        <taxon>Insecta</taxon>
        <taxon>Pterygota</taxon>
        <taxon>Neoptera</taxon>
        <taxon>Endopterygota</taxon>
        <taxon>Coleoptera</taxon>
        <taxon>Polyphaga</taxon>
        <taxon>Cucujiformia</taxon>
        <taxon>Curculionidae</taxon>
        <taxon>Scolytinae</taxon>
        <taxon>Hypothenemus</taxon>
    </lineage>
</organism>
<accession>A0ABD1EAS7</accession>
<feature type="compositionally biased region" description="Low complexity" evidence="1">
    <location>
        <begin position="60"/>
        <end position="69"/>
    </location>
</feature>
<reference evidence="2 3" key="1">
    <citation type="submission" date="2024-05" db="EMBL/GenBank/DDBJ databases">
        <title>Genetic variation in Jamaican populations of the coffee berry borer (Hypothenemus hampei).</title>
        <authorList>
            <person name="Errbii M."/>
            <person name="Myrie A."/>
        </authorList>
    </citation>
    <scope>NUCLEOTIDE SEQUENCE [LARGE SCALE GENOMIC DNA]</scope>
    <source>
        <strain evidence="2">JA-Hopewell-2020-01-JO</strain>
        <tissue evidence="2">Whole body</tissue>
    </source>
</reference>
<gene>
    <name evidence="2" type="ORF">ABEB36_012321</name>
</gene>
<feature type="compositionally biased region" description="Polar residues" evidence="1">
    <location>
        <begin position="20"/>
        <end position="38"/>
    </location>
</feature>
<feature type="compositionally biased region" description="Polar residues" evidence="1">
    <location>
        <begin position="499"/>
        <end position="516"/>
    </location>
</feature>
<feature type="compositionally biased region" description="Polar residues" evidence="1">
    <location>
        <begin position="123"/>
        <end position="159"/>
    </location>
</feature>
<feature type="compositionally biased region" description="Basic and acidic residues" evidence="1">
    <location>
        <begin position="210"/>
        <end position="220"/>
    </location>
</feature>
<feature type="region of interest" description="Disordered" evidence="1">
    <location>
        <begin position="122"/>
        <end position="261"/>
    </location>
</feature>
<feature type="compositionally biased region" description="Basic and acidic residues" evidence="1">
    <location>
        <begin position="455"/>
        <end position="473"/>
    </location>
</feature>
<dbReference type="Proteomes" id="UP001566132">
    <property type="component" value="Unassembled WGS sequence"/>
</dbReference>
<feature type="compositionally biased region" description="Basic and acidic residues" evidence="1">
    <location>
        <begin position="234"/>
        <end position="261"/>
    </location>
</feature>
<feature type="compositionally biased region" description="Basic residues" evidence="1">
    <location>
        <begin position="474"/>
        <end position="484"/>
    </location>
</feature>
<dbReference type="AlphaFoldDB" id="A0ABD1EAS7"/>